<dbReference type="PROSITE" id="PS51294">
    <property type="entry name" value="HTH_MYB"/>
    <property type="match status" value="2"/>
</dbReference>
<dbReference type="AlphaFoldDB" id="A0A1Y2FYD4"/>
<dbReference type="InterPro" id="IPR017930">
    <property type="entry name" value="Myb_dom"/>
</dbReference>
<dbReference type="PANTHER" id="PTHR45614:SF253">
    <property type="entry name" value="CHROMOSOME UNDETERMINED SCAFFOLD_38, WHOLE GENOME SHOTGUN SEQUENCE"/>
    <property type="match status" value="1"/>
</dbReference>
<dbReference type="GO" id="GO:0000981">
    <property type="term" value="F:DNA-binding transcription factor activity, RNA polymerase II-specific"/>
    <property type="evidence" value="ECO:0007669"/>
    <property type="project" value="TreeGrafter"/>
</dbReference>
<dbReference type="Proteomes" id="UP000193467">
    <property type="component" value="Unassembled WGS sequence"/>
</dbReference>
<dbReference type="EMBL" id="MCGR01000007">
    <property type="protein sequence ID" value="ORY89059.1"/>
    <property type="molecule type" value="Genomic_DNA"/>
</dbReference>
<feature type="region of interest" description="Disordered" evidence="1">
    <location>
        <begin position="313"/>
        <end position="351"/>
    </location>
</feature>
<dbReference type="Pfam" id="PF00249">
    <property type="entry name" value="Myb_DNA-binding"/>
    <property type="match status" value="1"/>
</dbReference>
<dbReference type="PANTHER" id="PTHR45614">
    <property type="entry name" value="MYB PROTEIN-RELATED"/>
    <property type="match status" value="1"/>
</dbReference>
<feature type="compositionally biased region" description="Low complexity" evidence="1">
    <location>
        <begin position="261"/>
        <end position="301"/>
    </location>
</feature>
<dbReference type="GO" id="GO:0005634">
    <property type="term" value="C:nucleus"/>
    <property type="evidence" value="ECO:0007669"/>
    <property type="project" value="TreeGrafter"/>
</dbReference>
<feature type="region of interest" description="Disordered" evidence="1">
    <location>
        <begin position="199"/>
        <end position="301"/>
    </location>
</feature>
<comment type="caution">
    <text evidence="4">The sequence shown here is derived from an EMBL/GenBank/DDBJ whole genome shotgun (WGS) entry which is preliminary data.</text>
</comment>
<feature type="domain" description="Myb-like" evidence="2">
    <location>
        <begin position="160"/>
        <end position="212"/>
    </location>
</feature>
<feature type="compositionally biased region" description="Basic and acidic residues" evidence="1">
    <location>
        <begin position="402"/>
        <end position="418"/>
    </location>
</feature>
<evidence type="ECO:0000259" key="2">
    <source>
        <dbReference type="PROSITE" id="PS50090"/>
    </source>
</evidence>
<evidence type="ECO:0000313" key="5">
    <source>
        <dbReference type="Proteomes" id="UP000193467"/>
    </source>
</evidence>
<feature type="region of interest" description="Disordered" evidence="1">
    <location>
        <begin position="365"/>
        <end position="418"/>
    </location>
</feature>
<dbReference type="Gene3D" id="1.10.10.60">
    <property type="entry name" value="Homeodomain-like"/>
    <property type="match status" value="3"/>
</dbReference>
<evidence type="ECO:0008006" key="6">
    <source>
        <dbReference type="Google" id="ProtNLM"/>
    </source>
</evidence>
<dbReference type="PROSITE" id="PS50090">
    <property type="entry name" value="MYB_LIKE"/>
    <property type="match status" value="3"/>
</dbReference>
<feature type="compositionally biased region" description="Polar residues" evidence="1">
    <location>
        <begin position="243"/>
        <end position="252"/>
    </location>
</feature>
<feature type="compositionally biased region" description="Basic and acidic residues" evidence="1">
    <location>
        <begin position="214"/>
        <end position="230"/>
    </location>
</feature>
<gene>
    <name evidence="4" type="ORF">BCR35DRAFT_191638</name>
</gene>
<feature type="domain" description="Myb-like" evidence="2">
    <location>
        <begin position="345"/>
        <end position="397"/>
    </location>
</feature>
<dbReference type="InterPro" id="IPR050560">
    <property type="entry name" value="MYB_TF"/>
</dbReference>
<dbReference type="InParanoid" id="A0A1Y2FYD4"/>
<dbReference type="OrthoDB" id="39591at2759"/>
<dbReference type="Pfam" id="PF13921">
    <property type="entry name" value="Myb_DNA-bind_6"/>
    <property type="match status" value="1"/>
</dbReference>
<protein>
    <recommendedName>
        <fullName evidence="6">Homeodomain-like protein</fullName>
    </recommendedName>
</protein>
<name>A0A1Y2FYD4_9BASI</name>
<accession>A0A1Y2FYD4</accession>
<evidence type="ECO:0000256" key="1">
    <source>
        <dbReference type="SAM" id="MobiDB-lite"/>
    </source>
</evidence>
<evidence type="ECO:0000313" key="4">
    <source>
        <dbReference type="EMBL" id="ORY89059.1"/>
    </source>
</evidence>
<keyword evidence="5" id="KW-1185">Reference proteome</keyword>
<feature type="domain" description="Myb-like" evidence="2">
    <location>
        <begin position="36"/>
        <end position="94"/>
    </location>
</feature>
<dbReference type="SMART" id="SM00717">
    <property type="entry name" value="SANT"/>
    <property type="match status" value="3"/>
</dbReference>
<dbReference type="CDD" id="cd00167">
    <property type="entry name" value="SANT"/>
    <property type="match status" value="2"/>
</dbReference>
<reference evidence="4 5" key="1">
    <citation type="submission" date="2016-07" db="EMBL/GenBank/DDBJ databases">
        <title>Pervasive Adenine N6-methylation of Active Genes in Fungi.</title>
        <authorList>
            <consortium name="DOE Joint Genome Institute"/>
            <person name="Mondo S.J."/>
            <person name="Dannebaum R.O."/>
            <person name="Kuo R.C."/>
            <person name="Labutti K."/>
            <person name="Haridas S."/>
            <person name="Kuo A."/>
            <person name="Salamov A."/>
            <person name="Ahrendt S.R."/>
            <person name="Lipzen A."/>
            <person name="Sullivan W."/>
            <person name="Andreopoulos W.B."/>
            <person name="Clum A."/>
            <person name="Lindquist E."/>
            <person name="Daum C."/>
            <person name="Ramamoorthy G.K."/>
            <person name="Gryganskyi A."/>
            <person name="Culley D."/>
            <person name="Magnuson J.K."/>
            <person name="James T.Y."/>
            <person name="O'Malley M.A."/>
            <person name="Stajich J.E."/>
            <person name="Spatafora J.W."/>
            <person name="Visel A."/>
            <person name="Grigoriev I.V."/>
        </authorList>
    </citation>
    <scope>NUCLEOTIDE SEQUENCE [LARGE SCALE GENOMIC DNA]</scope>
    <source>
        <strain evidence="4 5">62-1032</strain>
    </source>
</reference>
<feature type="domain" description="HTH myb-type" evidence="3">
    <location>
        <begin position="36"/>
        <end position="98"/>
    </location>
</feature>
<feature type="region of interest" description="Disordered" evidence="1">
    <location>
        <begin position="106"/>
        <end position="131"/>
    </location>
</feature>
<dbReference type="GO" id="GO:0000978">
    <property type="term" value="F:RNA polymerase II cis-regulatory region sequence-specific DNA binding"/>
    <property type="evidence" value="ECO:0007669"/>
    <property type="project" value="TreeGrafter"/>
</dbReference>
<organism evidence="4 5">
    <name type="scientific">Leucosporidium creatinivorum</name>
    <dbReference type="NCBI Taxonomy" id="106004"/>
    <lineage>
        <taxon>Eukaryota</taxon>
        <taxon>Fungi</taxon>
        <taxon>Dikarya</taxon>
        <taxon>Basidiomycota</taxon>
        <taxon>Pucciniomycotina</taxon>
        <taxon>Microbotryomycetes</taxon>
        <taxon>Leucosporidiales</taxon>
        <taxon>Leucosporidium</taxon>
    </lineage>
</organism>
<dbReference type="SUPFAM" id="SSF46689">
    <property type="entry name" value="Homeodomain-like"/>
    <property type="match status" value="3"/>
</dbReference>
<proteinExistence type="predicted"/>
<dbReference type="InterPro" id="IPR001005">
    <property type="entry name" value="SANT/Myb"/>
</dbReference>
<sequence length="418" mass="45803">MLIVSLRCPADSSADAKPKEAIPETHKSAYASIAKGKRQKWAKWSSEEDTQLAALVKEHGSLNWIFIASLMPSDPATGSQRSHDSCQARWNHYLCKKEEYQDWAEEAGVRSPSEGAGDEPSSRKMSKEDAEKARGAFGLPLRLPLFAFADLRPHSTARARANAASSRWMPNDDDQLIRLKEENPTKSWAWLGDQLEPKRSAGSCRARWAQQITKNDEQKKERKARKDGAHNESIVAAAATLVAKNQRQASRQSKGKEVEQQDAQEPSAASSEASGSPSAVTKPAAPLVVAEAAEGGEAATKAVEKAVEEEVIEEEMTDAEVSGVRIRARRGKATSAAPPPTKAKKVTRRAQVWTPAEEQHLRDLVAEHGTKDWATTARSLGTGRTPASVAARWHRLQSSSQEQRELATFRPRDPRAPS</sequence>
<feature type="domain" description="HTH myb-type" evidence="3">
    <location>
        <begin position="345"/>
        <end position="401"/>
    </location>
</feature>
<dbReference type="InterPro" id="IPR009057">
    <property type="entry name" value="Homeodomain-like_sf"/>
</dbReference>
<evidence type="ECO:0000259" key="3">
    <source>
        <dbReference type="PROSITE" id="PS51294"/>
    </source>
</evidence>
<feature type="compositionally biased region" description="Basic and acidic residues" evidence="1">
    <location>
        <begin position="120"/>
        <end position="131"/>
    </location>
</feature>